<dbReference type="FunFam" id="3.40.50.300:FF:000012">
    <property type="entry name" value="Transitional endoplasmic reticulum ATPase"/>
    <property type="match status" value="1"/>
</dbReference>
<proteinExistence type="inferred from homology"/>
<dbReference type="InterPro" id="IPR003959">
    <property type="entry name" value="ATPase_AAA_core"/>
</dbReference>
<gene>
    <name evidence="5" type="ORF">BOH66_08565</name>
</gene>
<feature type="domain" description="AAA+ ATPase" evidence="4">
    <location>
        <begin position="191"/>
        <end position="330"/>
    </location>
</feature>
<name>A0A1P8U854_9MICO</name>
<dbReference type="InterPro" id="IPR027417">
    <property type="entry name" value="P-loop_NTPase"/>
</dbReference>
<dbReference type="Proteomes" id="UP000187185">
    <property type="component" value="Chromosome"/>
</dbReference>
<organism evidence="5 6">
    <name type="scientific">Microbacterium aurum</name>
    <dbReference type="NCBI Taxonomy" id="36805"/>
    <lineage>
        <taxon>Bacteria</taxon>
        <taxon>Bacillati</taxon>
        <taxon>Actinomycetota</taxon>
        <taxon>Actinomycetes</taxon>
        <taxon>Micrococcales</taxon>
        <taxon>Microbacteriaceae</taxon>
        <taxon>Microbacterium</taxon>
    </lineage>
</organism>
<dbReference type="STRING" id="36805.BOH66_08565"/>
<dbReference type="InterPro" id="IPR003593">
    <property type="entry name" value="AAA+_ATPase"/>
</dbReference>
<protein>
    <submittedName>
        <fullName evidence="5">ATP-dependent 26S proteasome regulatory subunit</fullName>
    </submittedName>
</protein>
<keyword evidence="5" id="KW-0647">Proteasome</keyword>
<dbReference type="Pfam" id="PF00004">
    <property type="entry name" value="AAA"/>
    <property type="match status" value="1"/>
</dbReference>
<keyword evidence="6" id="KW-1185">Reference proteome</keyword>
<sequence length="413" mass="44972">MSTPAPIGIVGTLVRVVRTDPDNQTLHFRLPDGRVGRASGLLNVDTIDAGDTIVVSDNGWEQVPNDIWSDQNSIAVVRRVLDDGSILIDSGVTIRPIHNPLGIEIETGNTVEYNDADGILRIISETPIRSGSFGQDVDIDGVRREYLWDTANLGAGFSDFGGYPEVKERARELIETQLERRKKLDKIKARPVKGVLFTGPPGTGKTHLARIIARESKAEFFLVSGPSVVSKWVGDTEDTLRKIFEAATASPSGRAIIFFDEIDSIAERRGGDSHEASRRLVAQLLTLMDGFDDEGKSVIVIAATNRVEALDPALTRPGRFDWEIEFGMPTLQDRFEILQVRANHLTTSGELPLEDLAALTEGWSAADLTAIWTEAALVAAGDDRAAISAEDLAAALERVASKPRRSNAQEATR</sequence>
<comment type="similarity">
    <text evidence="3">Belongs to the AAA ATPase family.</text>
</comment>
<keyword evidence="1 3" id="KW-0547">Nucleotide-binding</keyword>
<dbReference type="PANTHER" id="PTHR23077">
    <property type="entry name" value="AAA-FAMILY ATPASE"/>
    <property type="match status" value="1"/>
</dbReference>
<dbReference type="EMBL" id="CP018762">
    <property type="protein sequence ID" value="APZ34287.1"/>
    <property type="molecule type" value="Genomic_DNA"/>
</dbReference>
<evidence type="ECO:0000256" key="3">
    <source>
        <dbReference type="RuleBase" id="RU003651"/>
    </source>
</evidence>
<evidence type="ECO:0000256" key="1">
    <source>
        <dbReference type="ARBA" id="ARBA00022741"/>
    </source>
</evidence>
<dbReference type="AlphaFoldDB" id="A0A1P8U854"/>
<dbReference type="GO" id="GO:0005524">
    <property type="term" value="F:ATP binding"/>
    <property type="evidence" value="ECO:0007669"/>
    <property type="project" value="UniProtKB-KW"/>
</dbReference>
<dbReference type="InterPro" id="IPR041569">
    <property type="entry name" value="AAA_lid_3"/>
</dbReference>
<dbReference type="InterPro" id="IPR003960">
    <property type="entry name" value="ATPase_AAA_CS"/>
</dbReference>
<dbReference type="OrthoDB" id="9809379at2"/>
<evidence type="ECO:0000256" key="2">
    <source>
        <dbReference type="ARBA" id="ARBA00022840"/>
    </source>
</evidence>
<accession>A0A1P8U854</accession>
<dbReference type="PANTHER" id="PTHR23077:SF171">
    <property type="entry name" value="NUCLEAR VALOSIN-CONTAINING PROTEIN-LIKE"/>
    <property type="match status" value="1"/>
</dbReference>
<dbReference type="Gene3D" id="1.10.8.60">
    <property type="match status" value="1"/>
</dbReference>
<evidence type="ECO:0000259" key="4">
    <source>
        <dbReference type="SMART" id="SM00382"/>
    </source>
</evidence>
<dbReference type="Gene3D" id="3.40.50.300">
    <property type="entry name" value="P-loop containing nucleotide triphosphate hydrolases"/>
    <property type="match status" value="1"/>
</dbReference>
<evidence type="ECO:0000313" key="5">
    <source>
        <dbReference type="EMBL" id="APZ34287.1"/>
    </source>
</evidence>
<dbReference type="Pfam" id="PF17862">
    <property type="entry name" value="AAA_lid_3"/>
    <property type="match status" value="1"/>
</dbReference>
<evidence type="ECO:0000313" key="6">
    <source>
        <dbReference type="Proteomes" id="UP000187185"/>
    </source>
</evidence>
<dbReference type="SMART" id="SM00382">
    <property type="entry name" value="AAA"/>
    <property type="match status" value="1"/>
</dbReference>
<dbReference type="RefSeq" id="WP_076690601.1">
    <property type="nucleotide sequence ID" value="NZ_CP018762.1"/>
</dbReference>
<keyword evidence="2 3" id="KW-0067">ATP-binding</keyword>
<dbReference type="GO" id="GO:0000502">
    <property type="term" value="C:proteasome complex"/>
    <property type="evidence" value="ECO:0007669"/>
    <property type="project" value="UniProtKB-KW"/>
</dbReference>
<dbReference type="PROSITE" id="PS00674">
    <property type="entry name" value="AAA"/>
    <property type="match status" value="1"/>
</dbReference>
<dbReference type="GO" id="GO:0016887">
    <property type="term" value="F:ATP hydrolysis activity"/>
    <property type="evidence" value="ECO:0007669"/>
    <property type="project" value="InterPro"/>
</dbReference>
<dbReference type="KEGG" id="maur:BOH66_08565"/>
<dbReference type="SUPFAM" id="SSF52540">
    <property type="entry name" value="P-loop containing nucleoside triphosphate hydrolases"/>
    <property type="match status" value="1"/>
</dbReference>
<reference evidence="5 6" key="1">
    <citation type="submission" date="2016-12" db="EMBL/GenBank/DDBJ databases">
        <title>Complete genome sequence of Microbacterium aurum KACC 15219.</title>
        <authorList>
            <person name="Jung Y."/>
            <person name="Shin J.-H."/>
            <person name="Lee Y.-J."/>
            <person name="Yi H."/>
            <person name="Bahn Y.-S."/>
            <person name="Kim J.F."/>
            <person name="Lee D.-W."/>
        </authorList>
    </citation>
    <scope>NUCLEOTIDE SEQUENCE [LARGE SCALE GENOMIC DNA]</scope>
    <source>
        <strain evidence="5 6">KACC 15219</strain>
    </source>
</reference>
<dbReference type="InterPro" id="IPR050168">
    <property type="entry name" value="AAA_ATPase_domain"/>
</dbReference>